<dbReference type="GO" id="GO:0051087">
    <property type="term" value="F:protein-folding chaperone binding"/>
    <property type="evidence" value="ECO:0007669"/>
    <property type="project" value="TreeGrafter"/>
</dbReference>
<evidence type="ECO:0000256" key="1">
    <source>
        <dbReference type="ARBA" id="ARBA00000900"/>
    </source>
</evidence>
<dbReference type="GO" id="GO:0000209">
    <property type="term" value="P:protein polyubiquitination"/>
    <property type="evidence" value="ECO:0007669"/>
    <property type="project" value="TreeGrafter"/>
</dbReference>
<evidence type="ECO:0000256" key="2">
    <source>
        <dbReference type="ARBA" id="ARBA00004123"/>
    </source>
</evidence>
<evidence type="ECO:0000256" key="11">
    <source>
        <dbReference type="ARBA" id="ARBA00023242"/>
    </source>
</evidence>
<comment type="caution">
    <text evidence="17">The sequence shown here is derived from an EMBL/GenBank/DDBJ whole genome shotgun (WGS) entry which is preliminary data.</text>
</comment>
<evidence type="ECO:0000259" key="16">
    <source>
        <dbReference type="PROSITE" id="PS51698"/>
    </source>
</evidence>
<comment type="catalytic activity">
    <reaction evidence="1">
        <text>S-ubiquitinyl-[E2 ubiquitin-conjugating enzyme]-L-cysteine + [acceptor protein]-L-lysine = [E2 ubiquitin-conjugating enzyme]-L-cysteine + N(6)-ubiquitinyl-[acceptor protein]-L-lysine.</text>
        <dbReference type="EC" id="2.3.2.27"/>
    </reaction>
</comment>
<dbReference type="EC" id="2.3.2.27" evidence="4"/>
<evidence type="ECO:0000256" key="9">
    <source>
        <dbReference type="ARBA" id="ARBA00023015"/>
    </source>
</evidence>
<dbReference type="Proteomes" id="UP001152561">
    <property type="component" value="Unassembled WGS sequence"/>
</dbReference>
<dbReference type="PROSITE" id="PS50888">
    <property type="entry name" value="BHLH"/>
    <property type="match status" value="1"/>
</dbReference>
<dbReference type="InterPro" id="IPR019734">
    <property type="entry name" value="TPR_rpt"/>
</dbReference>
<dbReference type="InterPro" id="IPR036638">
    <property type="entry name" value="HLH_DNA-bd_sf"/>
</dbReference>
<feature type="repeat" description="TPR" evidence="14">
    <location>
        <begin position="78"/>
        <end position="111"/>
    </location>
</feature>
<dbReference type="OrthoDB" id="629492at2759"/>
<dbReference type="PROSITE" id="PS50005">
    <property type="entry name" value="TPR"/>
    <property type="match status" value="2"/>
</dbReference>
<dbReference type="InterPro" id="IPR003613">
    <property type="entry name" value="Ubox_domain"/>
</dbReference>
<dbReference type="SMART" id="SM00504">
    <property type="entry name" value="Ubox"/>
    <property type="match status" value="1"/>
</dbReference>
<keyword evidence="9" id="KW-0805">Transcription regulation</keyword>
<dbReference type="SUPFAM" id="SSF48452">
    <property type="entry name" value="TPR-like"/>
    <property type="match status" value="1"/>
</dbReference>
<reference evidence="18" key="1">
    <citation type="journal article" date="2023" name="Proc. Natl. Acad. Sci. U.S.A.">
        <title>Genomic and structural basis for evolution of tropane alkaloid biosynthesis.</title>
        <authorList>
            <person name="Wanga Y.-J."/>
            <person name="Taina T."/>
            <person name="Yua J.-Y."/>
            <person name="Lia J."/>
            <person name="Xua B."/>
            <person name="Chenc J."/>
            <person name="D'Auriad J.C."/>
            <person name="Huanga J.-P."/>
            <person name="Huanga S.-X."/>
        </authorList>
    </citation>
    <scope>NUCLEOTIDE SEQUENCE [LARGE SCALE GENOMIC DNA]</scope>
    <source>
        <strain evidence="18">cv. KIB-2019</strain>
    </source>
</reference>
<dbReference type="InterPro" id="IPR045202">
    <property type="entry name" value="CHIP_RING-Ubox"/>
</dbReference>
<dbReference type="InterPro" id="IPR011598">
    <property type="entry name" value="bHLH_dom"/>
</dbReference>
<feature type="domain" description="BHLH" evidence="15">
    <location>
        <begin position="319"/>
        <end position="369"/>
    </location>
</feature>
<accession>A0A9Q1RJP3</accession>
<evidence type="ECO:0000256" key="3">
    <source>
        <dbReference type="ARBA" id="ARBA00004906"/>
    </source>
</evidence>
<feature type="repeat" description="TPR" evidence="14">
    <location>
        <begin position="10"/>
        <end position="43"/>
    </location>
</feature>
<dbReference type="Gene3D" id="1.25.40.10">
    <property type="entry name" value="Tetratricopeptide repeat domain"/>
    <property type="match status" value="1"/>
</dbReference>
<evidence type="ECO:0000256" key="4">
    <source>
        <dbReference type="ARBA" id="ARBA00012483"/>
    </source>
</evidence>
<dbReference type="GO" id="GO:0043161">
    <property type="term" value="P:proteasome-mediated ubiquitin-dependent protein catabolic process"/>
    <property type="evidence" value="ECO:0007669"/>
    <property type="project" value="TreeGrafter"/>
</dbReference>
<dbReference type="GO" id="GO:0005634">
    <property type="term" value="C:nucleus"/>
    <property type="evidence" value="ECO:0007669"/>
    <property type="project" value="UniProtKB-SubCell"/>
</dbReference>
<evidence type="ECO:0000313" key="18">
    <source>
        <dbReference type="Proteomes" id="UP001152561"/>
    </source>
</evidence>
<dbReference type="GO" id="GO:0071218">
    <property type="term" value="P:cellular response to misfolded protein"/>
    <property type="evidence" value="ECO:0007669"/>
    <property type="project" value="TreeGrafter"/>
</dbReference>
<dbReference type="Pfam" id="PF04564">
    <property type="entry name" value="U-box"/>
    <property type="match status" value="1"/>
</dbReference>
<keyword evidence="11" id="KW-0539">Nucleus</keyword>
<gene>
    <name evidence="17" type="ORF">K7X08_003454</name>
</gene>
<proteinExistence type="predicted"/>
<dbReference type="Pfam" id="PF13181">
    <property type="entry name" value="TPR_8"/>
    <property type="match status" value="1"/>
</dbReference>
<dbReference type="GO" id="GO:0005737">
    <property type="term" value="C:cytoplasm"/>
    <property type="evidence" value="ECO:0007669"/>
    <property type="project" value="TreeGrafter"/>
</dbReference>
<comment type="pathway">
    <text evidence="3">Protein modification; protein ubiquitination.</text>
</comment>
<dbReference type="GO" id="GO:0006515">
    <property type="term" value="P:protein quality control for misfolded or incompletely synthesized proteins"/>
    <property type="evidence" value="ECO:0007669"/>
    <property type="project" value="TreeGrafter"/>
</dbReference>
<keyword evidence="18" id="KW-1185">Reference proteome</keyword>
<name>A0A9Q1RJP3_9SOLA</name>
<dbReference type="GO" id="GO:0045862">
    <property type="term" value="P:positive regulation of proteolysis"/>
    <property type="evidence" value="ECO:0007669"/>
    <property type="project" value="TreeGrafter"/>
</dbReference>
<organism evidence="17 18">
    <name type="scientific">Anisodus acutangulus</name>
    <dbReference type="NCBI Taxonomy" id="402998"/>
    <lineage>
        <taxon>Eukaryota</taxon>
        <taxon>Viridiplantae</taxon>
        <taxon>Streptophyta</taxon>
        <taxon>Embryophyta</taxon>
        <taxon>Tracheophyta</taxon>
        <taxon>Spermatophyta</taxon>
        <taxon>Magnoliopsida</taxon>
        <taxon>eudicotyledons</taxon>
        <taxon>Gunneridae</taxon>
        <taxon>Pentapetalae</taxon>
        <taxon>asterids</taxon>
        <taxon>lamiids</taxon>
        <taxon>Solanales</taxon>
        <taxon>Solanaceae</taxon>
        <taxon>Solanoideae</taxon>
        <taxon>Hyoscyameae</taxon>
        <taxon>Anisodus</taxon>
    </lineage>
</organism>
<dbReference type="SUPFAM" id="SSF57850">
    <property type="entry name" value="RING/U-box"/>
    <property type="match status" value="1"/>
</dbReference>
<dbReference type="SMART" id="SM00353">
    <property type="entry name" value="HLH"/>
    <property type="match status" value="1"/>
</dbReference>
<dbReference type="InterPro" id="IPR013083">
    <property type="entry name" value="Znf_RING/FYVE/PHD"/>
</dbReference>
<evidence type="ECO:0000259" key="15">
    <source>
        <dbReference type="PROSITE" id="PS50888"/>
    </source>
</evidence>
<keyword evidence="6" id="KW-0677">Repeat</keyword>
<dbReference type="EMBL" id="JAJAGQ010000006">
    <property type="protein sequence ID" value="KAJ8559396.1"/>
    <property type="molecule type" value="Genomic_DNA"/>
</dbReference>
<keyword evidence="5" id="KW-0808">Transferase</keyword>
<evidence type="ECO:0000256" key="5">
    <source>
        <dbReference type="ARBA" id="ARBA00022679"/>
    </source>
</evidence>
<dbReference type="AlphaFoldDB" id="A0A9Q1RJP3"/>
<evidence type="ECO:0000256" key="14">
    <source>
        <dbReference type="PROSITE-ProRule" id="PRU00339"/>
    </source>
</evidence>
<keyword evidence="8 14" id="KW-0802">TPR repeat</keyword>
<dbReference type="PROSITE" id="PS51698">
    <property type="entry name" value="U_BOX"/>
    <property type="match status" value="1"/>
</dbReference>
<dbReference type="InterPro" id="IPR011990">
    <property type="entry name" value="TPR-like_helical_dom_sf"/>
</dbReference>
<dbReference type="PANTHER" id="PTHR46803:SF2">
    <property type="entry name" value="E3 UBIQUITIN-PROTEIN LIGASE CHIP"/>
    <property type="match status" value="1"/>
</dbReference>
<keyword evidence="10" id="KW-0804">Transcription</keyword>
<comment type="subcellular location">
    <subcellularLocation>
        <location evidence="2">Nucleus</location>
    </subcellularLocation>
</comment>
<sequence length="467" mass="53554">MSRIVGSKQAEQLKQYGNNYFQKNRFGAAIDAYTEAITLCPNVPIYWTNRALCHRKRDDWKRVEEDCRKAIQLDHNSVKAHYYLGLALLQKEEYAEGVRELEKALDLGRGANPGRYIVEEIWEELAKAKYMEWEHESTRRSWELQNLKESCESALKEKHVLASFQTEGLKDENSLPKQLEAVGGVFMKAAADDTPTEVPDYLCCKITLDIFRDPVITTSGFTYERAVILDHLQKVGKFDPITREPLYPSQLVPNLAIKEAVCAFLDRHGWAYRIDETKNRAREKGGCIFWQKRGELKLHSLHSRVWPSLGGQSYLILVVGGRYPVELVEVRREKISQRMKLLQDLVPGCNKVTGKALMLDEIINYVQSLQRQVEFLSMKLASVNPRMDFHIDNLLPKDICQPNGSLHQHVFPLDGFGENLAQLPTICEDDLQSIVEMGFNQNSNQDLILQSQTFPVPNSESHMKIEM</sequence>
<feature type="domain" description="U-box" evidence="16">
    <location>
        <begin position="197"/>
        <end position="271"/>
    </location>
</feature>
<dbReference type="CDD" id="cd16654">
    <property type="entry name" value="RING-Ubox_CHIP"/>
    <property type="match status" value="1"/>
</dbReference>
<evidence type="ECO:0000256" key="6">
    <source>
        <dbReference type="ARBA" id="ARBA00022737"/>
    </source>
</evidence>
<dbReference type="GO" id="GO:0061630">
    <property type="term" value="F:ubiquitin protein ligase activity"/>
    <property type="evidence" value="ECO:0007669"/>
    <property type="project" value="UniProtKB-EC"/>
</dbReference>
<dbReference type="SUPFAM" id="SSF47459">
    <property type="entry name" value="HLH, helix-loop-helix DNA-binding domain"/>
    <property type="match status" value="1"/>
</dbReference>
<evidence type="ECO:0000313" key="17">
    <source>
        <dbReference type="EMBL" id="KAJ8559396.1"/>
    </source>
</evidence>
<keyword evidence="7" id="KW-0833">Ubl conjugation pathway</keyword>
<dbReference type="GO" id="GO:0046983">
    <property type="term" value="F:protein dimerization activity"/>
    <property type="evidence" value="ECO:0007669"/>
    <property type="project" value="InterPro"/>
</dbReference>
<dbReference type="Gene3D" id="4.10.280.10">
    <property type="entry name" value="Helix-loop-helix DNA-binding domain"/>
    <property type="match status" value="1"/>
</dbReference>
<dbReference type="Gene3D" id="3.30.40.10">
    <property type="entry name" value="Zinc/RING finger domain, C3HC4 (zinc finger)"/>
    <property type="match status" value="1"/>
</dbReference>
<dbReference type="PANTHER" id="PTHR46803">
    <property type="entry name" value="E3 UBIQUITIN-PROTEIN LIGASE CHIP"/>
    <property type="match status" value="1"/>
</dbReference>
<dbReference type="SMART" id="SM00028">
    <property type="entry name" value="TPR"/>
    <property type="match status" value="3"/>
</dbReference>
<evidence type="ECO:0000256" key="13">
    <source>
        <dbReference type="ARBA" id="ARBA00044543"/>
    </source>
</evidence>
<evidence type="ECO:0000256" key="10">
    <source>
        <dbReference type="ARBA" id="ARBA00023163"/>
    </source>
</evidence>
<evidence type="ECO:0000256" key="8">
    <source>
        <dbReference type="ARBA" id="ARBA00022803"/>
    </source>
</evidence>
<evidence type="ECO:0000256" key="7">
    <source>
        <dbReference type="ARBA" id="ARBA00022786"/>
    </source>
</evidence>
<protein>
    <recommendedName>
        <fullName evidence="12">E3 ubiquitin-protein ligase CHIP</fullName>
        <ecNumber evidence="4">2.3.2.27</ecNumber>
    </recommendedName>
    <alternativeName>
        <fullName evidence="13">RING-type E3 ubiquitin transferase CHIP</fullName>
    </alternativeName>
</protein>
<evidence type="ECO:0000256" key="12">
    <source>
        <dbReference type="ARBA" id="ARBA00044534"/>
    </source>
</evidence>